<comment type="cofactor">
    <cofactor evidence="7">
        <name>heme</name>
        <dbReference type="ChEBI" id="CHEBI:30413"/>
    </cofactor>
</comment>
<evidence type="ECO:0000256" key="2">
    <source>
        <dbReference type="ARBA" id="ARBA00022617"/>
    </source>
</evidence>
<dbReference type="SUPFAM" id="SSF48264">
    <property type="entry name" value="Cytochrome P450"/>
    <property type="match status" value="1"/>
</dbReference>
<feature type="transmembrane region" description="Helical" evidence="9">
    <location>
        <begin position="6"/>
        <end position="22"/>
    </location>
</feature>
<evidence type="ECO:0000256" key="9">
    <source>
        <dbReference type="SAM" id="Phobius"/>
    </source>
</evidence>
<dbReference type="GO" id="GO:0004497">
    <property type="term" value="F:monooxygenase activity"/>
    <property type="evidence" value="ECO:0007669"/>
    <property type="project" value="UniProtKB-KW"/>
</dbReference>
<evidence type="ECO:0000256" key="5">
    <source>
        <dbReference type="ARBA" id="ARBA00023004"/>
    </source>
</evidence>
<sequence>MSIFLYLSLLTISFLLTLKLLFKSRALKNLPPGPPYLPLIGNLHQLKQPFHRAFYELSRKYGKVFSLWFGSRLVVVVSSQTAAQECFSKNDIVLANRPHFLTGKYIGYNNTTLVLSPYGDHWRNLRRIATLEVLSTHRINSFLEIRRDEIMRLVQKLAQECSNGFNKVELRSKLSEMTFNTIMRMVSGKRYYGEDCDVTDVEEARRFRAITKELVALGGANNPGDFISVLRWFDFDGLENKLKRISKRIDSFLQGLIDEHRNGKRNTNTMIDHLLTQQQSHPEYYTDQIIKGLIMVSFYISSLLFFPCFILLSIVLLLQLYGTDTSSVTLEWAMSNLLNHPEILERARKEIDTKIGQDHLIDESDISKLNYLQNIVYETFRLHPAAPLLVPHLSSEDCTLEGYKVPQNTIVLVNAWAIHRDPKLWSDDSTQFKPERFEKEGEINNLLTFGIGRRACPGANLAQRTVNLTLGLLIQCFEWERTTHAEIDMAEGKGLTVSRKIPLEAMCKVRDPFATKAII</sequence>
<dbReference type="PRINTS" id="PR00463">
    <property type="entry name" value="EP450I"/>
</dbReference>
<dbReference type="CDD" id="cd20653">
    <property type="entry name" value="CYP81"/>
    <property type="match status" value="1"/>
</dbReference>
<keyword evidence="3 7" id="KW-0479">Metal-binding</keyword>
<dbReference type="AlphaFoldDB" id="A0A444WTG6"/>
<name>A0A444WTG6_ARAHY</name>
<accession>A0A444WTG6</accession>
<keyword evidence="11" id="KW-1185">Reference proteome</keyword>
<dbReference type="FunFam" id="1.10.630.10:FF:000026">
    <property type="entry name" value="Cytochrome P450 82C4"/>
    <property type="match status" value="1"/>
</dbReference>
<comment type="similarity">
    <text evidence="1 8">Belongs to the cytochrome P450 family.</text>
</comment>
<proteinExistence type="inferred from homology"/>
<evidence type="ECO:0000256" key="7">
    <source>
        <dbReference type="PIRSR" id="PIRSR602401-1"/>
    </source>
</evidence>
<evidence type="ECO:0008006" key="12">
    <source>
        <dbReference type="Google" id="ProtNLM"/>
    </source>
</evidence>
<dbReference type="Pfam" id="PF00067">
    <property type="entry name" value="p450"/>
    <property type="match status" value="2"/>
</dbReference>
<evidence type="ECO:0000256" key="8">
    <source>
        <dbReference type="RuleBase" id="RU000461"/>
    </source>
</evidence>
<evidence type="ECO:0000313" key="11">
    <source>
        <dbReference type="Proteomes" id="UP000289738"/>
    </source>
</evidence>
<organism evidence="10 11">
    <name type="scientific">Arachis hypogaea</name>
    <name type="common">Peanut</name>
    <dbReference type="NCBI Taxonomy" id="3818"/>
    <lineage>
        <taxon>Eukaryota</taxon>
        <taxon>Viridiplantae</taxon>
        <taxon>Streptophyta</taxon>
        <taxon>Embryophyta</taxon>
        <taxon>Tracheophyta</taxon>
        <taxon>Spermatophyta</taxon>
        <taxon>Magnoliopsida</taxon>
        <taxon>eudicotyledons</taxon>
        <taxon>Gunneridae</taxon>
        <taxon>Pentapetalae</taxon>
        <taxon>rosids</taxon>
        <taxon>fabids</taxon>
        <taxon>Fabales</taxon>
        <taxon>Fabaceae</taxon>
        <taxon>Papilionoideae</taxon>
        <taxon>50 kb inversion clade</taxon>
        <taxon>dalbergioids sensu lato</taxon>
        <taxon>Dalbergieae</taxon>
        <taxon>Pterocarpus clade</taxon>
        <taxon>Arachis</taxon>
    </lineage>
</organism>
<dbReference type="InterPro" id="IPR017972">
    <property type="entry name" value="Cyt_P450_CS"/>
</dbReference>
<dbReference type="Gene3D" id="1.10.630.10">
    <property type="entry name" value="Cytochrome P450"/>
    <property type="match status" value="1"/>
</dbReference>
<dbReference type="GO" id="GO:0005506">
    <property type="term" value="F:iron ion binding"/>
    <property type="evidence" value="ECO:0007669"/>
    <property type="project" value="InterPro"/>
</dbReference>
<evidence type="ECO:0000256" key="1">
    <source>
        <dbReference type="ARBA" id="ARBA00010617"/>
    </source>
</evidence>
<dbReference type="PRINTS" id="PR00385">
    <property type="entry name" value="P450"/>
</dbReference>
<dbReference type="PANTHER" id="PTHR47947:SF24">
    <property type="entry name" value="ISOFLAVONE 2'-HYDROXYLASE-LIKE"/>
    <property type="match status" value="1"/>
</dbReference>
<protein>
    <recommendedName>
        <fullName evidence="12">Cytochrome P450</fullName>
    </recommendedName>
</protein>
<keyword evidence="5 7" id="KW-0408">Iron</keyword>
<dbReference type="GO" id="GO:0020037">
    <property type="term" value="F:heme binding"/>
    <property type="evidence" value="ECO:0007669"/>
    <property type="project" value="InterPro"/>
</dbReference>
<comment type="caution">
    <text evidence="10">The sequence shown here is derived from an EMBL/GenBank/DDBJ whole genome shotgun (WGS) entry which is preliminary data.</text>
</comment>
<gene>
    <name evidence="10" type="ORF">Ahy_Scaffold1g106952</name>
</gene>
<dbReference type="InterPro" id="IPR002401">
    <property type="entry name" value="Cyt_P450_E_grp-I"/>
</dbReference>
<reference evidence="10 11" key="1">
    <citation type="submission" date="2019-01" db="EMBL/GenBank/DDBJ databases">
        <title>Sequencing of cultivated peanut Arachis hypogaea provides insights into genome evolution and oil improvement.</title>
        <authorList>
            <person name="Chen X."/>
        </authorList>
    </citation>
    <scope>NUCLEOTIDE SEQUENCE [LARGE SCALE GENOMIC DNA]</scope>
    <source>
        <strain evidence="11">cv. Fuhuasheng</strain>
        <tissue evidence="10">Leaves</tissue>
    </source>
</reference>
<dbReference type="InterPro" id="IPR001128">
    <property type="entry name" value="Cyt_P450"/>
</dbReference>
<keyword evidence="6 8" id="KW-0503">Monooxygenase</keyword>
<dbReference type="EMBL" id="SDMP01000021">
    <property type="protein sequence ID" value="RYQ80757.1"/>
    <property type="molecule type" value="Genomic_DNA"/>
</dbReference>
<dbReference type="InterPro" id="IPR036396">
    <property type="entry name" value="Cyt_P450_sf"/>
</dbReference>
<dbReference type="GO" id="GO:0016705">
    <property type="term" value="F:oxidoreductase activity, acting on paired donors, with incorporation or reduction of molecular oxygen"/>
    <property type="evidence" value="ECO:0007669"/>
    <property type="project" value="InterPro"/>
</dbReference>
<keyword evidence="2 7" id="KW-0349">Heme</keyword>
<dbReference type="PROSITE" id="PS00086">
    <property type="entry name" value="CYTOCHROME_P450"/>
    <property type="match status" value="1"/>
</dbReference>
<evidence type="ECO:0000256" key="3">
    <source>
        <dbReference type="ARBA" id="ARBA00022723"/>
    </source>
</evidence>
<evidence type="ECO:0000256" key="4">
    <source>
        <dbReference type="ARBA" id="ARBA00023002"/>
    </source>
</evidence>
<feature type="binding site" description="axial binding residue" evidence="7">
    <location>
        <position position="456"/>
    </location>
    <ligand>
        <name>heme</name>
        <dbReference type="ChEBI" id="CHEBI:30413"/>
    </ligand>
    <ligandPart>
        <name>Fe</name>
        <dbReference type="ChEBI" id="CHEBI:18248"/>
    </ligandPart>
</feature>
<dbReference type="Proteomes" id="UP000289738">
    <property type="component" value="Unassembled WGS sequence"/>
</dbReference>
<keyword evidence="4 8" id="KW-0560">Oxidoreductase</keyword>
<evidence type="ECO:0000313" key="10">
    <source>
        <dbReference type="EMBL" id="RYQ80757.1"/>
    </source>
</evidence>
<dbReference type="PANTHER" id="PTHR47947">
    <property type="entry name" value="CYTOCHROME P450 82C3-RELATED"/>
    <property type="match status" value="1"/>
</dbReference>
<feature type="transmembrane region" description="Helical" evidence="9">
    <location>
        <begin position="298"/>
        <end position="321"/>
    </location>
</feature>
<keyword evidence="9" id="KW-1133">Transmembrane helix</keyword>
<evidence type="ECO:0000256" key="6">
    <source>
        <dbReference type="ARBA" id="ARBA00023033"/>
    </source>
</evidence>
<dbReference type="InterPro" id="IPR050651">
    <property type="entry name" value="Plant_Cytochrome_P450_Monoox"/>
</dbReference>
<keyword evidence="9" id="KW-0812">Transmembrane</keyword>
<keyword evidence="9" id="KW-0472">Membrane</keyword>